<dbReference type="Gene3D" id="3.20.20.70">
    <property type="entry name" value="Aldolase class I"/>
    <property type="match status" value="1"/>
</dbReference>
<dbReference type="PANTHER" id="PTHR30304:SF0">
    <property type="entry name" value="D-TAGATOSE-1,6-BISPHOSPHATE ALDOLASE SUBUNIT GATY-RELATED"/>
    <property type="match status" value="1"/>
</dbReference>
<accession>A0ABW2SIS2</accession>
<dbReference type="CDD" id="cd00947">
    <property type="entry name" value="TBP_aldolase_IIB"/>
    <property type="match status" value="1"/>
</dbReference>
<protein>
    <submittedName>
        <fullName evidence="2">Ketose-bisphosphate aldolase</fullName>
    </submittedName>
</protein>
<organism evidence="2 3">
    <name type="scientific">Schaalia naturae</name>
    <dbReference type="NCBI Taxonomy" id="635203"/>
    <lineage>
        <taxon>Bacteria</taxon>
        <taxon>Bacillati</taxon>
        <taxon>Actinomycetota</taxon>
        <taxon>Actinomycetes</taxon>
        <taxon>Actinomycetales</taxon>
        <taxon>Actinomycetaceae</taxon>
        <taxon>Schaalia</taxon>
    </lineage>
</organism>
<sequence length="279" mass="29529">MTTKKMLADAQAGGYAVGAFNVENMEMVQAVIAAAEELCSPVILQTTPGTLGYAGVEMFFAMTRAQAATASVGVALHLDHGNSFDLAARAVQAGYTSVMYDGSQHPYEDNVAVSQRVTQMCHAMGLPVELELGTVGGKEDQLRSKGVAYTDPQQAVDFVEKTDPDSLAVAIGTAHGIYKGVPHIDVDLLSRIREVVSIPLVLHGSSGLDDAVVAQCVKRGVCKVNFATELRIAYTKAVREHLQEYSGTIDPKKFGVPARHAVAEGVKARIAIIGSEGKA</sequence>
<dbReference type="Pfam" id="PF01116">
    <property type="entry name" value="F_bP_aldolase"/>
    <property type="match status" value="1"/>
</dbReference>
<comment type="caution">
    <text evidence="2">The sequence shown here is derived from an EMBL/GenBank/DDBJ whole genome shotgun (WGS) entry which is preliminary data.</text>
</comment>
<gene>
    <name evidence="2" type="ORF">ACFQWG_01680</name>
</gene>
<name>A0ABW2SIS2_9ACTO</name>
<proteinExistence type="predicted"/>
<keyword evidence="3" id="KW-1185">Reference proteome</keyword>
<dbReference type="RefSeq" id="WP_380971522.1">
    <property type="nucleotide sequence ID" value="NZ_JBHTEF010000001.1"/>
</dbReference>
<dbReference type="SUPFAM" id="SSF51569">
    <property type="entry name" value="Aldolase"/>
    <property type="match status" value="1"/>
</dbReference>
<dbReference type="EMBL" id="JBHTEF010000001">
    <property type="protein sequence ID" value="MFC7579937.1"/>
    <property type="molecule type" value="Genomic_DNA"/>
</dbReference>
<dbReference type="InterPro" id="IPR050246">
    <property type="entry name" value="Class_II_FBP_aldolase"/>
</dbReference>
<dbReference type="PROSITE" id="PS00806">
    <property type="entry name" value="ALDOLASE_CLASS_II_2"/>
    <property type="match status" value="1"/>
</dbReference>
<dbReference type="InterPro" id="IPR013785">
    <property type="entry name" value="Aldolase_TIM"/>
</dbReference>
<dbReference type="PANTHER" id="PTHR30304">
    <property type="entry name" value="D-TAGATOSE-1,6-BISPHOSPHATE ALDOLASE"/>
    <property type="match status" value="1"/>
</dbReference>
<reference evidence="3" key="1">
    <citation type="journal article" date="2019" name="Int. J. Syst. Evol. Microbiol.">
        <title>The Global Catalogue of Microorganisms (GCM) 10K type strain sequencing project: providing services to taxonomists for standard genome sequencing and annotation.</title>
        <authorList>
            <consortium name="The Broad Institute Genomics Platform"/>
            <consortium name="The Broad Institute Genome Sequencing Center for Infectious Disease"/>
            <person name="Wu L."/>
            <person name="Ma J."/>
        </authorList>
    </citation>
    <scope>NUCLEOTIDE SEQUENCE [LARGE SCALE GENOMIC DNA]</scope>
    <source>
        <strain evidence="3">CCUG 56698</strain>
    </source>
</reference>
<evidence type="ECO:0000256" key="1">
    <source>
        <dbReference type="ARBA" id="ARBA00001947"/>
    </source>
</evidence>
<dbReference type="Proteomes" id="UP001596527">
    <property type="component" value="Unassembled WGS sequence"/>
</dbReference>
<dbReference type="PIRSF" id="PIRSF001359">
    <property type="entry name" value="F_bP_aldolase_II"/>
    <property type="match status" value="1"/>
</dbReference>
<comment type="cofactor">
    <cofactor evidence="1">
        <name>Zn(2+)</name>
        <dbReference type="ChEBI" id="CHEBI:29105"/>
    </cofactor>
</comment>
<dbReference type="InterPro" id="IPR000771">
    <property type="entry name" value="FBA_II"/>
</dbReference>
<dbReference type="NCBIfam" id="TIGR00167">
    <property type="entry name" value="cbbA"/>
    <property type="match status" value="1"/>
</dbReference>
<evidence type="ECO:0000313" key="3">
    <source>
        <dbReference type="Proteomes" id="UP001596527"/>
    </source>
</evidence>
<evidence type="ECO:0000313" key="2">
    <source>
        <dbReference type="EMBL" id="MFC7579937.1"/>
    </source>
</evidence>